<organism evidence="4 5">
    <name type="scientific">Gymnopilus dilepis</name>
    <dbReference type="NCBI Taxonomy" id="231916"/>
    <lineage>
        <taxon>Eukaryota</taxon>
        <taxon>Fungi</taxon>
        <taxon>Dikarya</taxon>
        <taxon>Basidiomycota</taxon>
        <taxon>Agaricomycotina</taxon>
        <taxon>Agaricomycetes</taxon>
        <taxon>Agaricomycetidae</taxon>
        <taxon>Agaricales</taxon>
        <taxon>Agaricineae</taxon>
        <taxon>Hymenogastraceae</taxon>
        <taxon>Gymnopilus</taxon>
    </lineage>
</organism>
<dbReference type="Pfam" id="PF00400">
    <property type="entry name" value="WD40"/>
    <property type="match status" value="2"/>
</dbReference>
<dbReference type="InParanoid" id="A0A409YVC8"/>
<feature type="repeat" description="WD" evidence="3">
    <location>
        <begin position="186"/>
        <end position="225"/>
    </location>
</feature>
<keyword evidence="2" id="KW-0677">Repeat</keyword>
<dbReference type="EMBL" id="NHYE01000215">
    <property type="protein sequence ID" value="PPR06987.1"/>
    <property type="molecule type" value="Genomic_DNA"/>
</dbReference>
<dbReference type="InterPro" id="IPR036322">
    <property type="entry name" value="WD40_repeat_dom_sf"/>
</dbReference>
<gene>
    <name evidence="4" type="ORF">CVT26_004256</name>
</gene>
<proteinExistence type="predicted"/>
<dbReference type="InterPro" id="IPR015943">
    <property type="entry name" value="WD40/YVTN_repeat-like_dom_sf"/>
</dbReference>
<dbReference type="PROSITE" id="PS50082">
    <property type="entry name" value="WD_REPEATS_2"/>
    <property type="match status" value="2"/>
</dbReference>
<keyword evidence="1 3" id="KW-0853">WD repeat</keyword>
<evidence type="ECO:0000256" key="1">
    <source>
        <dbReference type="ARBA" id="ARBA00022574"/>
    </source>
</evidence>
<comment type="caution">
    <text evidence="4">The sequence shown here is derived from an EMBL/GenBank/DDBJ whole genome shotgun (WGS) entry which is preliminary data.</text>
</comment>
<evidence type="ECO:0000256" key="2">
    <source>
        <dbReference type="ARBA" id="ARBA00022737"/>
    </source>
</evidence>
<dbReference type="InterPro" id="IPR001680">
    <property type="entry name" value="WD40_rpt"/>
</dbReference>
<keyword evidence="5" id="KW-1185">Reference proteome</keyword>
<dbReference type="Gene3D" id="2.130.10.10">
    <property type="entry name" value="YVTN repeat-like/Quinoprotein amine dehydrogenase"/>
    <property type="match status" value="2"/>
</dbReference>
<sequence>MPVDGTVFVYSFPTFDLVHSLRHRSRITDCDVYLELLVTSCDDDTIYAWDLASGRCIYVIHDFPDTGIVYSATFSVTIVDTGDPSVGVASSGTQGVMQMNSIRIVVWRGTFFLPLFWICEVSLIESCMQEAHKVKNIDQDSWLVHKVHSNGDISCTRALGRTIATGSSDSTVSLWDVLTGERRWVLIGHTSPIIHVDLDRTRMYSTSKDLSLRIWNLQTGESLCILDSLKPSPHEGQTPISDRLIMSYHYTAPWEWNAVQVWDHASGSLIYQVEDVFKPALSEDRRRIVAVRKDEELWIGKRIGIWDVQSGRLQRELACDGVENVYECCCRGRLCLVAVRRDGQPWLDIWDLGEDGREKVASRVVADKGVREPESANVELDTLQSNVMGLADTSKGPRAGQPPMRVHGFVISRLKRWLALH</sequence>
<dbReference type="PROSITE" id="PS00678">
    <property type="entry name" value="WD_REPEATS_1"/>
    <property type="match status" value="2"/>
</dbReference>
<dbReference type="SMART" id="SM00320">
    <property type="entry name" value="WD40"/>
    <property type="match status" value="3"/>
</dbReference>
<protein>
    <submittedName>
        <fullName evidence="4">Uncharacterized protein</fullName>
    </submittedName>
</protein>
<reference evidence="4 5" key="1">
    <citation type="journal article" date="2018" name="Evol. Lett.">
        <title>Horizontal gene cluster transfer increased hallucinogenic mushroom diversity.</title>
        <authorList>
            <person name="Reynolds H.T."/>
            <person name="Vijayakumar V."/>
            <person name="Gluck-Thaler E."/>
            <person name="Korotkin H.B."/>
            <person name="Matheny P.B."/>
            <person name="Slot J.C."/>
        </authorList>
    </citation>
    <scope>NUCLEOTIDE SEQUENCE [LARGE SCALE GENOMIC DNA]</scope>
    <source>
        <strain evidence="4 5">SRW20</strain>
    </source>
</reference>
<dbReference type="AlphaFoldDB" id="A0A409YVC8"/>
<dbReference type="PRINTS" id="PR00320">
    <property type="entry name" value="GPROTEINBRPT"/>
</dbReference>
<dbReference type="SUPFAM" id="SSF50978">
    <property type="entry name" value="WD40 repeat-like"/>
    <property type="match status" value="1"/>
</dbReference>
<dbReference type="PANTHER" id="PTHR22847:SF745">
    <property type="entry name" value="F-BOX_WD REPEAT-CONTAINING PROTEIN 7"/>
    <property type="match status" value="1"/>
</dbReference>
<dbReference type="InterPro" id="IPR019775">
    <property type="entry name" value="WD40_repeat_CS"/>
</dbReference>
<feature type="repeat" description="WD" evidence="3">
    <location>
        <begin position="160"/>
        <end position="185"/>
    </location>
</feature>
<dbReference type="STRING" id="231916.A0A409YVC8"/>
<evidence type="ECO:0000256" key="3">
    <source>
        <dbReference type="PROSITE-ProRule" id="PRU00221"/>
    </source>
</evidence>
<dbReference type="PANTHER" id="PTHR22847">
    <property type="entry name" value="WD40 REPEAT PROTEIN"/>
    <property type="match status" value="1"/>
</dbReference>
<evidence type="ECO:0000313" key="4">
    <source>
        <dbReference type="EMBL" id="PPR06987.1"/>
    </source>
</evidence>
<name>A0A409YVC8_9AGAR</name>
<dbReference type="Proteomes" id="UP000284706">
    <property type="component" value="Unassembled WGS sequence"/>
</dbReference>
<evidence type="ECO:0000313" key="5">
    <source>
        <dbReference type="Proteomes" id="UP000284706"/>
    </source>
</evidence>
<dbReference type="InterPro" id="IPR020472">
    <property type="entry name" value="WD40_PAC1"/>
</dbReference>
<accession>A0A409YVC8</accession>
<dbReference type="OrthoDB" id="2679630at2759"/>